<gene>
    <name evidence="1" type="ORF">A8926_5981</name>
</gene>
<dbReference type="RefSeq" id="WP_010312080.1">
    <property type="nucleotide sequence ID" value="NZ_CP061007.1"/>
</dbReference>
<proteinExistence type="predicted"/>
<dbReference type="EMBL" id="PJNB01000001">
    <property type="protein sequence ID" value="PKW17945.1"/>
    <property type="molecule type" value="Genomic_DNA"/>
</dbReference>
<evidence type="ECO:0000313" key="1">
    <source>
        <dbReference type="EMBL" id="PKW17945.1"/>
    </source>
</evidence>
<name>A0A2N3Y4V5_SACSN</name>
<dbReference type="AlphaFoldDB" id="A0A2N3Y4V5"/>
<comment type="caution">
    <text evidence="1">The sequence shown here is derived from an EMBL/GenBank/DDBJ whole genome shotgun (WGS) entry which is preliminary data.</text>
</comment>
<evidence type="ECO:0000313" key="2">
    <source>
        <dbReference type="Proteomes" id="UP000233786"/>
    </source>
</evidence>
<accession>A0A2N3Y4V5</accession>
<dbReference type="Proteomes" id="UP000233786">
    <property type="component" value="Unassembled WGS sequence"/>
</dbReference>
<reference evidence="1" key="1">
    <citation type="submission" date="2017-12" db="EMBL/GenBank/DDBJ databases">
        <title>Sequencing the genomes of 1000 Actinobacteria strains.</title>
        <authorList>
            <person name="Klenk H.-P."/>
        </authorList>
    </citation>
    <scope>NUCLEOTIDE SEQUENCE [LARGE SCALE GENOMIC DNA]</scope>
    <source>
        <strain evidence="1">DSM 44228</strain>
    </source>
</reference>
<keyword evidence="2" id="KW-1185">Reference proteome</keyword>
<sequence>MPNWIEIQGEGIRRDGVKLCLGRTGRGVMLFARPSDVTHVVGEHVEALLTQLSNLAGKSTDEPPSPPAGH</sequence>
<organism evidence="1 2">
    <name type="scientific">Saccharopolyspora spinosa</name>
    <dbReference type="NCBI Taxonomy" id="60894"/>
    <lineage>
        <taxon>Bacteria</taxon>
        <taxon>Bacillati</taxon>
        <taxon>Actinomycetota</taxon>
        <taxon>Actinomycetes</taxon>
        <taxon>Pseudonocardiales</taxon>
        <taxon>Pseudonocardiaceae</taxon>
        <taxon>Saccharopolyspora</taxon>
    </lineage>
</organism>
<protein>
    <submittedName>
        <fullName evidence="1">Uncharacterized protein</fullName>
    </submittedName>
</protein>